<evidence type="ECO:0000313" key="5">
    <source>
        <dbReference type="EMBL" id="PAP77443.1"/>
    </source>
</evidence>
<dbReference type="InterPro" id="IPR018893">
    <property type="entry name" value="T8SS_CsgF"/>
</dbReference>
<dbReference type="OrthoDB" id="1443407at2"/>
<keyword evidence="6" id="KW-1185">Reference proteome</keyword>
<dbReference type="Pfam" id="PF10614">
    <property type="entry name" value="CsgF"/>
    <property type="match status" value="1"/>
</dbReference>
<evidence type="ECO:0000256" key="4">
    <source>
        <dbReference type="SAM" id="SignalP"/>
    </source>
</evidence>
<keyword evidence="3 4" id="KW-0732">Signal</keyword>
<evidence type="ECO:0000256" key="2">
    <source>
        <dbReference type="ARBA" id="ARBA00014031"/>
    </source>
</evidence>
<reference evidence="5 6" key="1">
    <citation type="submission" date="2016-11" db="EMBL/GenBank/DDBJ databases">
        <title>Study of marine rhodopsin-containing bacteria.</title>
        <authorList>
            <person name="Yoshizawa S."/>
            <person name="Kumagai Y."/>
            <person name="Kogure K."/>
        </authorList>
    </citation>
    <scope>NUCLEOTIDE SEQUENCE [LARGE SCALE GENOMIC DNA]</scope>
    <source>
        <strain evidence="5 6">SAORIC-28</strain>
    </source>
</reference>
<proteinExistence type="predicted"/>
<dbReference type="RefSeq" id="WP_095511110.1">
    <property type="nucleotide sequence ID" value="NZ_MQWD01000001.1"/>
</dbReference>
<protein>
    <recommendedName>
        <fullName evidence="2">Curli production assembly/transport component CsgF</fullName>
    </recommendedName>
</protein>
<dbReference type="AlphaFoldDB" id="A0A271J1V7"/>
<sequence length="137" mass="15082">MRRLIALPFALALFAAAPAGAQQLLYQPTNPAFGGFTTNYSWLVQSAQLQNRFEDEDAGIGRDPLADFETTLQRQILNQLSRELIADRFGDLDLSQPGTFSFGDFQVEVIPGLDGVSVRVFNLLTGEETIVTIPNSF</sequence>
<feature type="chain" id="PRO_5012492976" description="Curli production assembly/transport component CsgF" evidence="4">
    <location>
        <begin position="22"/>
        <end position="137"/>
    </location>
</feature>
<name>A0A271J1V7_9BACT</name>
<evidence type="ECO:0000313" key="6">
    <source>
        <dbReference type="Proteomes" id="UP000216339"/>
    </source>
</evidence>
<evidence type="ECO:0000256" key="1">
    <source>
        <dbReference type="ARBA" id="ARBA00003989"/>
    </source>
</evidence>
<evidence type="ECO:0000256" key="3">
    <source>
        <dbReference type="ARBA" id="ARBA00022729"/>
    </source>
</evidence>
<feature type="signal peptide" evidence="4">
    <location>
        <begin position="1"/>
        <end position="21"/>
    </location>
</feature>
<accession>A0A271J1V7</accession>
<comment type="caution">
    <text evidence="5">The sequence shown here is derived from an EMBL/GenBank/DDBJ whole genome shotgun (WGS) entry which is preliminary data.</text>
</comment>
<dbReference type="Proteomes" id="UP000216339">
    <property type="component" value="Unassembled WGS sequence"/>
</dbReference>
<organism evidence="5 6">
    <name type="scientific">Rubrivirga marina</name>
    <dbReference type="NCBI Taxonomy" id="1196024"/>
    <lineage>
        <taxon>Bacteria</taxon>
        <taxon>Pseudomonadati</taxon>
        <taxon>Rhodothermota</taxon>
        <taxon>Rhodothermia</taxon>
        <taxon>Rhodothermales</taxon>
        <taxon>Rubricoccaceae</taxon>
        <taxon>Rubrivirga</taxon>
    </lineage>
</organism>
<dbReference type="EMBL" id="MQWD01000001">
    <property type="protein sequence ID" value="PAP77443.1"/>
    <property type="molecule type" value="Genomic_DNA"/>
</dbReference>
<gene>
    <name evidence="5" type="ORF">BSZ37_13860</name>
</gene>
<comment type="function">
    <text evidence="1">May be involved in the biogenesis of curli organelles.</text>
</comment>